<dbReference type="EMBL" id="SMFY01000001">
    <property type="protein sequence ID" value="TCK30645.1"/>
    <property type="molecule type" value="Genomic_DNA"/>
</dbReference>
<evidence type="ECO:0000313" key="3">
    <source>
        <dbReference type="EMBL" id="TCK30645.1"/>
    </source>
</evidence>
<keyword evidence="1" id="KW-1133">Transmembrane helix</keyword>
<dbReference type="Pfam" id="PF03797">
    <property type="entry name" value="Autotransporter"/>
    <property type="match status" value="1"/>
</dbReference>
<organism evidence="3 4">
    <name type="scientific">Ancylobacter aquaticus</name>
    <dbReference type="NCBI Taxonomy" id="100"/>
    <lineage>
        <taxon>Bacteria</taxon>
        <taxon>Pseudomonadati</taxon>
        <taxon>Pseudomonadota</taxon>
        <taxon>Alphaproteobacteria</taxon>
        <taxon>Hyphomicrobiales</taxon>
        <taxon>Xanthobacteraceae</taxon>
        <taxon>Ancylobacter</taxon>
    </lineage>
</organism>
<dbReference type="SMART" id="SM00869">
    <property type="entry name" value="Autotransporter"/>
    <property type="match status" value="1"/>
</dbReference>
<feature type="domain" description="Autotransporter" evidence="2">
    <location>
        <begin position="734"/>
        <end position="1008"/>
    </location>
</feature>
<dbReference type="GO" id="GO:0019867">
    <property type="term" value="C:outer membrane"/>
    <property type="evidence" value="ECO:0007669"/>
    <property type="project" value="InterPro"/>
</dbReference>
<dbReference type="InterPro" id="IPR036709">
    <property type="entry name" value="Autotransporte_beta_dom_sf"/>
</dbReference>
<protein>
    <submittedName>
        <fullName evidence="3">Outer membrane autotransporter protein</fullName>
    </submittedName>
</protein>
<dbReference type="InterPro" id="IPR005546">
    <property type="entry name" value="Autotransporte_beta"/>
</dbReference>
<dbReference type="NCBIfam" id="TIGR01414">
    <property type="entry name" value="autotrans_barl"/>
    <property type="match status" value="1"/>
</dbReference>
<dbReference type="OrthoDB" id="9804931at2"/>
<evidence type="ECO:0000313" key="4">
    <source>
        <dbReference type="Proteomes" id="UP000295030"/>
    </source>
</evidence>
<keyword evidence="1" id="KW-0472">Membrane</keyword>
<sequence>MGIAANRAERRGVVGSIAVGGIAVGGTMIAALSGLTLEARADCVRDDTVVTCATPSPAGYDETVTSGRTDRTVNVSADVADGIDITLSTGGDITINQTAGTITNDYGDAVYLKTTDGKITGTVGSMSTKDNGLELVASEIDVTVAGSVSGTGKASSGVVLYEVGSVKLTNSGGADHAITGNAAGVNVWRADSLTLINENGSSINGTARDATGVFAYDVSGDVWVSNDASSITGPTAFGAWGIGGGVTVLNGSGTMSGSDYGIDLWDIGGDASVVNGSGVLSGGSYSGVSFVTVGGDVELHNGAGGQITSMDDYAVLAYLVEGDTLIENRGGLIASAGGGIYADGASVTLVNGSGTGADELEQFGFITGGVVIDSGAYSASDDTGGATLTNEAGGVIISQALPVLDGEITREQIAAASGDVVVSASGGRIVLDNHGILIGRVELTKSDDIFENAGVWTLAGVNEFGAGEDLLTNTGTIYAAAFAETAETTRFDGLETFVNHHSFSLADGGAGDVALFAGDVVFEKGAAYSLDVDLAGNADLISAGGTATIDSGAGIRLRAVDDIAFGTDYHVLTAAGGVEGNFGNVDGEVEISAFVGLTSTNTGNDIFVRFDQARDFTAAAATRNQIAVAGALDTLPAKGPTSGLRNALLFLPTDAQARGAFDQLSGEVHASSQSLFVEQSSLIRNALIDRVRAAQGGVGASSAPVLNYASAPSASDAGRAIENGLAYKASPAAETTPERAVWATGFGSWSTFDGTTNAAGLNGATGGFLMGGDAVLDAGWRLGVAGGYSSTSFDGQGASGDSDNWHIGAYGGNQWGALALRAGLAYTWQDVSTSRSVAFAGFADSLSADYTAGLFQAFGELGYRLDTAFAAFEPFANLSYVNLDTDGYGEWGGAAALASSGSDMETSFTTLGLRAEKEVLLGTFATTLRGAAGWRHAFGDITPVATQAFLGSASFDTAGIAIAQDAAVVEAGLDLRVGAGATLGVAYSGQFGDGVTENGFNANFKVSF</sequence>
<dbReference type="Gene3D" id="2.40.128.130">
    <property type="entry name" value="Autotransporter beta-domain"/>
    <property type="match status" value="1"/>
</dbReference>
<dbReference type="SUPFAM" id="SSF103515">
    <property type="entry name" value="Autotransporter"/>
    <property type="match status" value="1"/>
</dbReference>
<evidence type="ECO:0000256" key="1">
    <source>
        <dbReference type="SAM" id="Phobius"/>
    </source>
</evidence>
<feature type="transmembrane region" description="Helical" evidence="1">
    <location>
        <begin position="12"/>
        <end position="35"/>
    </location>
</feature>
<reference evidence="3 4" key="1">
    <citation type="submission" date="2019-03" db="EMBL/GenBank/DDBJ databases">
        <title>Genomic Encyclopedia of Type Strains, Phase IV (KMG-IV): sequencing the most valuable type-strain genomes for metagenomic binning, comparative biology and taxonomic classification.</title>
        <authorList>
            <person name="Goeker M."/>
        </authorList>
    </citation>
    <scope>NUCLEOTIDE SEQUENCE [LARGE SCALE GENOMIC DNA]</scope>
    <source>
        <strain evidence="3 4">DSM 101</strain>
    </source>
</reference>
<accession>A0A4R1I9P6</accession>
<dbReference type="InterPro" id="IPR006315">
    <property type="entry name" value="OM_autotransptr_brl_dom"/>
</dbReference>
<gene>
    <name evidence="3" type="ORF">EV667_0742</name>
</gene>
<keyword evidence="1" id="KW-0812">Transmembrane</keyword>
<name>A0A4R1I9P6_ANCAQ</name>
<comment type="caution">
    <text evidence="3">The sequence shown here is derived from an EMBL/GenBank/DDBJ whole genome shotgun (WGS) entry which is preliminary data.</text>
</comment>
<keyword evidence="4" id="KW-1185">Reference proteome</keyword>
<evidence type="ECO:0000259" key="2">
    <source>
        <dbReference type="PROSITE" id="PS51208"/>
    </source>
</evidence>
<dbReference type="Proteomes" id="UP000295030">
    <property type="component" value="Unassembled WGS sequence"/>
</dbReference>
<proteinExistence type="predicted"/>
<dbReference type="AlphaFoldDB" id="A0A4R1I9P6"/>
<dbReference type="PROSITE" id="PS51208">
    <property type="entry name" value="AUTOTRANSPORTER"/>
    <property type="match status" value="1"/>
</dbReference>